<dbReference type="Pfam" id="PF00106">
    <property type="entry name" value="adh_short"/>
    <property type="match status" value="1"/>
</dbReference>
<dbReference type="Proteomes" id="UP000246018">
    <property type="component" value="Unassembled WGS sequence"/>
</dbReference>
<dbReference type="SUPFAM" id="SSF51735">
    <property type="entry name" value="NAD(P)-binding Rossmann-fold domains"/>
    <property type="match status" value="1"/>
</dbReference>
<dbReference type="Gene3D" id="3.40.50.720">
    <property type="entry name" value="NAD(P)-binding Rossmann-like Domain"/>
    <property type="match status" value="1"/>
</dbReference>
<dbReference type="GO" id="GO:0016020">
    <property type="term" value="C:membrane"/>
    <property type="evidence" value="ECO:0007669"/>
    <property type="project" value="TreeGrafter"/>
</dbReference>
<evidence type="ECO:0000256" key="1">
    <source>
        <dbReference type="ARBA" id="ARBA00006484"/>
    </source>
</evidence>
<proteinExistence type="inferred from homology"/>
<evidence type="ECO:0000259" key="4">
    <source>
        <dbReference type="SMART" id="SM00822"/>
    </source>
</evidence>
<keyword evidence="2" id="KW-0560">Oxidoreductase</keyword>
<evidence type="ECO:0000313" key="6">
    <source>
        <dbReference type="Proteomes" id="UP000246018"/>
    </source>
</evidence>
<accession>A0A2T8FDL2</accession>
<feature type="domain" description="Ketoreductase" evidence="4">
    <location>
        <begin position="11"/>
        <end position="193"/>
    </location>
</feature>
<evidence type="ECO:0000256" key="2">
    <source>
        <dbReference type="ARBA" id="ARBA00023002"/>
    </source>
</evidence>
<organism evidence="5 6">
    <name type="scientific">Nocardioides gansuensis</name>
    <dbReference type="NCBI Taxonomy" id="2138300"/>
    <lineage>
        <taxon>Bacteria</taxon>
        <taxon>Bacillati</taxon>
        <taxon>Actinomycetota</taxon>
        <taxon>Actinomycetes</taxon>
        <taxon>Propionibacteriales</taxon>
        <taxon>Nocardioidaceae</taxon>
        <taxon>Nocardioides</taxon>
    </lineage>
</organism>
<reference evidence="5 6" key="1">
    <citation type="submission" date="2018-04" db="EMBL/GenBank/DDBJ databases">
        <title>Genome of Nocardioides gansuensis WSJ-1.</title>
        <authorList>
            <person name="Wu S."/>
            <person name="Wang G."/>
        </authorList>
    </citation>
    <scope>NUCLEOTIDE SEQUENCE [LARGE SCALE GENOMIC DNA]</scope>
    <source>
        <strain evidence="5 6">WSJ-1</strain>
    </source>
</reference>
<comment type="similarity">
    <text evidence="1 3">Belongs to the short-chain dehydrogenases/reductases (SDR) family.</text>
</comment>
<dbReference type="PRINTS" id="PR00080">
    <property type="entry name" value="SDRFAMILY"/>
</dbReference>
<dbReference type="PROSITE" id="PS00061">
    <property type="entry name" value="ADH_SHORT"/>
    <property type="match status" value="1"/>
</dbReference>
<dbReference type="AlphaFoldDB" id="A0A2T8FDL2"/>
<dbReference type="PANTHER" id="PTHR44196">
    <property type="entry name" value="DEHYDROGENASE/REDUCTASE SDR FAMILY MEMBER 7B"/>
    <property type="match status" value="1"/>
</dbReference>
<protein>
    <submittedName>
        <fullName evidence="5">Short-chain dehydrogenase</fullName>
    </submittedName>
</protein>
<keyword evidence="6" id="KW-1185">Reference proteome</keyword>
<dbReference type="OrthoDB" id="3743899at2"/>
<gene>
    <name evidence="5" type="ORF">DDE18_05685</name>
</gene>
<sequence>MANPQFALPGKTILITGATGGIGAACARALVKAGANVTLVDLNPAHLEALSNELGPDQSLAIAGDVTDRASMDDAVARTLTRFGALDVTFANAGIAATTPTTIRATKEEEFERIIEVDLLGVWRTVRASLPAISESNGHVLVTASIYAYFNGMLNAPYAMSKAGVEMFGRALRSELAGTGATAGVLYPGWVATPIIEASFGNPVTEEIIRLAYPKGLRQPVAPARIAQAVVKGLESRSPRITCPRRWVPISAARGALNVLTDAAIDRNARIHGLVRELDK</sequence>
<dbReference type="RefSeq" id="WP_116571274.1">
    <property type="nucleotide sequence ID" value="NZ_QDGZ01000002.1"/>
</dbReference>
<dbReference type="SMART" id="SM00822">
    <property type="entry name" value="PKS_KR"/>
    <property type="match status" value="1"/>
</dbReference>
<dbReference type="InterPro" id="IPR057326">
    <property type="entry name" value="KR_dom"/>
</dbReference>
<dbReference type="CDD" id="cd05233">
    <property type="entry name" value="SDR_c"/>
    <property type="match status" value="1"/>
</dbReference>
<evidence type="ECO:0000313" key="5">
    <source>
        <dbReference type="EMBL" id="PVG83801.1"/>
    </source>
</evidence>
<name>A0A2T8FDL2_9ACTN</name>
<dbReference type="GO" id="GO:0016491">
    <property type="term" value="F:oxidoreductase activity"/>
    <property type="evidence" value="ECO:0007669"/>
    <property type="project" value="UniProtKB-KW"/>
</dbReference>
<dbReference type="InterPro" id="IPR002347">
    <property type="entry name" value="SDR_fam"/>
</dbReference>
<dbReference type="InterPro" id="IPR036291">
    <property type="entry name" value="NAD(P)-bd_dom_sf"/>
</dbReference>
<evidence type="ECO:0000256" key="3">
    <source>
        <dbReference type="RuleBase" id="RU000363"/>
    </source>
</evidence>
<comment type="caution">
    <text evidence="5">The sequence shown here is derived from an EMBL/GenBank/DDBJ whole genome shotgun (WGS) entry which is preliminary data.</text>
</comment>
<dbReference type="EMBL" id="QDGZ01000002">
    <property type="protein sequence ID" value="PVG83801.1"/>
    <property type="molecule type" value="Genomic_DNA"/>
</dbReference>
<dbReference type="InterPro" id="IPR020904">
    <property type="entry name" value="Sc_DH/Rdtase_CS"/>
</dbReference>
<dbReference type="PRINTS" id="PR00081">
    <property type="entry name" value="GDHRDH"/>
</dbReference>
<dbReference type="PANTHER" id="PTHR44196:SF1">
    <property type="entry name" value="DEHYDROGENASE_REDUCTASE SDR FAMILY MEMBER 7B"/>
    <property type="match status" value="1"/>
</dbReference>